<proteinExistence type="predicted"/>
<organism evidence="1 2">
    <name type="scientific">Chryseobacterium tagetis</name>
    <dbReference type="NCBI Taxonomy" id="2801334"/>
    <lineage>
        <taxon>Bacteria</taxon>
        <taxon>Pseudomonadati</taxon>
        <taxon>Bacteroidota</taxon>
        <taxon>Flavobacteriia</taxon>
        <taxon>Flavobacteriales</taxon>
        <taxon>Weeksellaceae</taxon>
        <taxon>Chryseobacterium group</taxon>
        <taxon>Chryseobacterium</taxon>
    </lineage>
</organism>
<evidence type="ECO:0000313" key="2">
    <source>
        <dbReference type="Proteomes" id="UP000618240"/>
    </source>
</evidence>
<gene>
    <name evidence="1" type="ORF">JI747_000720</name>
</gene>
<sequence length="152" mass="17811">MEIKYLDILLKYPELDGWKNRGISEDEILLLEHFCNEERTFPKVLKELLLLAGNFCYALDYGIYDSQIELQQEEHKELSDVHDLIISRPLFFICLASHGLPVFIFLDEGENPSLNQMINDPTEENYYQRTGGTLKTLLESRIKNHFDGYSMF</sequence>
<dbReference type="EMBL" id="JAERSE020000001">
    <property type="protein sequence ID" value="MCA6065677.1"/>
    <property type="molecule type" value="Genomic_DNA"/>
</dbReference>
<evidence type="ECO:0000313" key="1">
    <source>
        <dbReference type="EMBL" id="MCA6065677.1"/>
    </source>
</evidence>
<reference evidence="1 2" key="1">
    <citation type="submission" date="2021-09" db="EMBL/GenBank/DDBJ databases">
        <title>Genome sequencing and assembly of Chryseobacterium sp. RG1.</title>
        <authorList>
            <person name="Chhetri G."/>
        </authorList>
    </citation>
    <scope>NUCLEOTIDE SEQUENCE [LARGE SCALE GENOMIC DNA]</scope>
    <source>
        <strain evidence="1 2">RG1</strain>
    </source>
</reference>
<dbReference type="RefSeq" id="WP_225685556.1">
    <property type="nucleotide sequence ID" value="NZ_JAERSE020000001.1"/>
</dbReference>
<accession>A0ABS7ZVB4</accession>
<dbReference type="InterPro" id="IPR037883">
    <property type="entry name" value="Knr4/Smi1-like_sf"/>
</dbReference>
<protein>
    <recommendedName>
        <fullName evidence="3">SMI1 / KNR4 family (SUKH-1)</fullName>
    </recommendedName>
</protein>
<comment type="caution">
    <text evidence="1">The sequence shown here is derived from an EMBL/GenBank/DDBJ whole genome shotgun (WGS) entry which is preliminary data.</text>
</comment>
<evidence type="ECO:0008006" key="3">
    <source>
        <dbReference type="Google" id="ProtNLM"/>
    </source>
</evidence>
<keyword evidence="2" id="KW-1185">Reference proteome</keyword>
<dbReference type="Proteomes" id="UP000618240">
    <property type="component" value="Unassembled WGS sequence"/>
</dbReference>
<dbReference type="SUPFAM" id="SSF160631">
    <property type="entry name" value="SMI1/KNR4-like"/>
    <property type="match status" value="1"/>
</dbReference>
<name>A0ABS7ZVB4_9FLAO</name>